<keyword evidence="4 13" id="KW-0963">Cytoplasm</keyword>
<evidence type="ECO:0000256" key="1">
    <source>
        <dbReference type="ARBA" id="ARBA00004496"/>
    </source>
</evidence>
<feature type="short sequence motif" description="'HIGH' region" evidence="13">
    <location>
        <begin position="29"/>
        <end position="39"/>
    </location>
</feature>
<dbReference type="InterPro" id="IPR015273">
    <property type="entry name" value="Cys-tRNA-synt_Ia_DALR"/>
</dbReference>
<dbReference type="HOGENOM" id="CLU_013528_0_1_9"/>
<protein>
    <recommendedName>
        <fullName evidence="13">Cysteine--tRNA ligase</fullName>
        <ecNumber evidence="13">6.1.1.16</ecNumber>
    </recommendedName>
    <alternativeName>
        <fullName evidence="13">Cysteinyl-tRNA synthetase</fullName>
        <shortName evidence="13">CysRS</shortName>
    </alternativeName>
</protein>
<dbReference type="Gene3D" id="1.20.120.1910">
    <property type="entry name" value="Cysteine-tRNA ligase, C-terminal anti-codon recognition domain"/>
    <property type="match status" value="1"/>
</dbReference>
<dbReference type="InterPro" id="IPR014729">
    <property type="entry name" value="Rossmann-like_a/b/a_fold"/>
</dbReference>
<dbReference type="EMBL" id="ACIP02000002">
    <property type="protein sequence ID" value="EEP28104.1"/>
    <property type="molecule type" value="Genomic_DNA"/>
</dbReference>
<evidence type="ECO:0000256" key="9">
    <source>
        <dbReference type="ARBA" id="ARBA00022840"/>
    </source>
</evidence>
<comment type="caution">
    <text evidence="16">The sequence shown here is derived from an EMBL/GenBank/DDBJ whole genome shotgun (WGS) entry which is preliminary data.</text>
</comment>
<dbReference type="SUPFAM" id="SSF47323">
    <property type="entry name" value="Anticodon-binding domain of a subclass of class I aminoacyl-tRNA synthetases"/>
    <property type="match status" value="1"/>
</dbReference>
<dbReference type="PRINTS" id="PR00983">
    <property type="entry name" value="TRNASYNTHCYS"/>
</dbReference>
<feature type="coiled-coil region" evidence="14">
    <location>
        <begin position="412"/>
        <end position="443"/>
    </location>
</feature>
<comment type="subunit">
    <text evidence="3 13">Monomer.</text>
</comment>
<evidence type="ECO:0000256" key="8">
    <source>
        <dbReference type="ARBA" id="ARBA00022833"/>
    </source>
</evidence>
<feature type="short sequence motif" description="'KMSKS' region" evidence="13">
    <location>
        <begin position="267"/>
        <end position="271"/>
    </location>
</feature>
<feature type="binding site" evidence="13">
    <location>
        <position position="239"/>
    </location>
    <ligand>
        <name>Zn(2+)</name>
        <dbReference type="ChEBI" id="CHEBI:29105"/>
    </ligand>
</feature>
<dbReference type="Proteomes" id="UP000003494">
    <property type="component" value="Unassembled WGS sequence"/>
</dbReference>
<sequence>MRIFNTLTRRKEEFVPIEPGKVKMYVCGPTVYNYIHIGNARPMIVFDTFRRYMEYRGYQVTYVSNFTDVDDKIIKKAKEEGKDASEISERYIAECQKDMEALNVRPASVHPRATREIGEMVHMVSDLIDKGYAYPVEDGTVYYKTRAFHSYGKLSHKNIEDLEGGHRDIKVTGELKRDPLDFVLWKPKKEGEPYWDSPWCQGRPGWHIECSCMSKRYLGDTIDIHAGGEDLIFPHHENEIAQSEAANGVEFARYWMHNGFLNIDHRKMSKSLGNFFTVREVCQKYSGQVLRFFMLSAHYRSPLNFSADLMEAAKVSLERILTAGENLRFLAENARIDRMSEEERKILADSDQYMDKFNGAMDDDCNTADALAAIFELVKFINSRAAGQISRELADQFYQRLDTLTQVCGLILDQKEDNLDAEIDSLIEERQEARRQKDFARADRIRDDLLARGIVLEDTREGVKWHRA</sequence>
<proteinExistence type="inferred from homology"/>
<evidence type="ECO:0000256" key="6">
    <source>
        <dbReference type="ARBA" id="ARBA00022723"/>
    </source>
</evidence>
<keyword evidence="7 13" id="KW-0547">Nucleotide-binding</keyword>
<dbReference type="PANTHER" id="PTHR10890:SF3">
    <property type="entry name" value="CYSTEINE--TRNA LIGASE, CYTOPLASMIC"/>
    <property type="match status" value="1"/>
</dbReference>
<evidence type="ECO:0000256" key="11">
    <source>
        <dbReference type="ARBA" id="ARBA00023146"/>
    </source>
</evidence>
<comment type="catalytic activity">
    <reaction evidence="12 13">
        <text>tRNA(Cys) + L-cysteine + ATP = L-cysteinyl-tRNA(Cys) + AMP + diphosphate</text>
        <dbReference type="Rhea" id="RHEA:17773"/>
        <dbReference type="Rhea" id="RHEA-COMP:9661"/>
        <dbReference type="Rhea" id="RHEA-COMP:9679"/>
        <dbReference type="ChEBI" id="CHEBI:30616"/>
        <dbReference type="ChEBI" id="CHEBI:33019"/>
        <dbReference type="ChEBI" id="CHEBI:35235"/>
        <dbReference type="ChEBI" id="CHEBI:78442"/>
        <dbReference type="ChEBI" id="CHEBI:78517"/>
        <dbReference type="ChEBI" id="CHEBI:456215"/>
        <dbReference type="EC" id="6.1.1.16"/>
    </reaction>
</comment>
<feature type="domain" description="Cysteinyl-tRNA synthetase class Ia DALR" evidence="15">
    <location>
        <begin position="356"/>
        <end position="419"/>
    </location>
</feature>
<dbReference type="GO" id="GO:0004817">
    <property type="term" value="F:cysteine-tRNA ligase activity"/>
    <property type="evidence" value="ECO:0007669"/>
    <property type="project" value="UniProtKB-UniRule"/>
</dbReference>
<evidence type="ECO:0000256" key="14">
    <source>
        <dbReference type="SAM" id="Coils"/>
    </source>
</evidence>
<keyword evidence="10 13" id="KW-0648">Protein biosynthesis</keyword>
<dbReference type="HAMAP" id="MF_00041">
    <property type="entry name" value="Cys_tRNA_synth"/>
    <property type="match status" value="1"/>
</dbReference>
<evidence type="ECO:0000313" key="17">
    <source>
        <dbReference type="Proteomes" id="UP000003494"/>
    </source>
</evidence>
<evidence type="ECO:0000259" key="15">
    <source>
        <dbReference type="SMART" id="SM00840"/>
    </source>
</evidence>
<dbReference type="NCBIfam" id="TIGR00435">
    <property type="entry name" value="cysS"/>
    <property type="match status" value="1"/>
</dbReference>
<dbReference type="InterPro" id="IPR009080">
    <property type="entry name" value="tRNAsynth_Ia_anticodon-bd"/>
</dbReference>
<keyword evidence="8 13" id="KW-0862">Zinc</keyword>
<evidence type="ECO:0000256" key="5">
    <source>
        <dbReference type="ARBA" id="ARBA00022598"/>
    </source>
</evidence>
<dbReference type="InterPro" id="IPR024909">
    <property type="entry name" value="Cys-tRNA/MSH_ligase"/>
</dbReference>
<dbReference type="Gene3D" id="3.40.50.620">
    <property type="entry name" value="HUPs"/>
    <property type="match status" value="1"/>
</dbReference>
<evidence type="ECO:0000256" key="10">
    <source>
        <dbReference type="ARBA" id="ARBA00022917"/>
    </source>
</evidence>
<evidence type="ECO:0000256" key="4">
    <source>
        <dbReference type="ARBA" id="ARBA00022490"/>
    </source>
</evidence>
<evidence type="ECO:0000256" key="12">
    <source>
        <dbReference type="ARBA" id="ARBA00047398"/>
    </source>
</evidence>
<keyword evidence="17" id="KW-1185">Reference proteome</keyword>
<comment type="similarity">
    <text evidence="2 13">Belongs to the class-I aminoacyl-tRNA synthetase family.</text>
</comment>
<keyword evidence="14" id="KW-0175">Coiled coil</keyword>
<evidence type="ECO:0000256" key="7">
    <source>
        <dbReference type="ARBA" id="ARBA00022741"/>
    </source>
</evidence>
<evidence type="ECO:0000256" key="3">
    <source>
        <dbReference type="ARBA" id="ARBA00011245"/>
    </source>
</evidence>
<dbReference type="InterPro" id="IPR056411">
    <property type="entry name" value="CysS_C"/>
</dbReference>
<dbReference type="RefSeq" id="WP_006905923.1">
    <property type="nucleotide sequence ID" value="NZ_GG665866.1"/>
</dbReference>
<dbReference type="Pfam" id="PF23493">
    <property type="entry name" value="CysS_C"/>
    <property type="match status" value="1"/>
</dbReference>
<dbReference type="eggNOG" id="COG0215">
    <property type="taxonomic scope" value="Bacteria"/>
</dbReference>
<dbReference type="SUPFAM" id="SSF52374">
    <property type="entry name" value="Nucleotidylyl transferase"/>
    <property type="match status" value="1"/>
</dbReference>
<keyword evidence="6 13" id="KW-0479">Metal-binding</keyword>
<dbReference type="SMART" id="SM00840">
    <property type="entry name" value="DALR_2"/>
    <property type="match status" value="1"/>
</dbReference>
<dbReference type="AlphaFoldDB" id="C4GAG1"/>
<dbReference type="GO" id="GO:0006423">
    <property type="term" value="P:cysteinyl-tRNA aminoacylation"/>
    <property type="evidence" value="ECO:0007669"/>
    <property type="project" value="UniProtKB-UniRule"/>
</dbReference>
<dbReference type="FunFam" id="3.40.50.620:FF:000009">
    <property type="entry name" value="Cysteine--tRNA ligase"/>
    <property type="match status" value="1"/>
</dbReference>
<feature type="binding site" evidence="13">
    <location>
        <position position="27"/>
    </location>
    <ligand>
        <name>Zn(2+)</name>
        <dbReference type="ChEBI" id="CHEBI:29105"/>
    </ligand>
</feature>
<dbReference type="GO" id="GO:0005524">
    <property type="term" value="F:ATP binding"/>
    <property type="evidence" value="ECO:0007669"/>
    <property type="project" value="UniProtKB-UniRule"/>
</dbReference>
<dbReference type="InterPro" id="IPR032678">
    <property type="entry name" value="tRNA-synt_1_cat_dom"/>
</dbReference>
<dbReference type="InterPro" id="IPR015803">
    <property type="entry name" value="Cys-tRNA-ligase"/>
</dbReference>
<feature type="binding site" evidence="13">
    <location>
        <position position="210"/>
    </location>
    <ligand>
        <name>Zn(2+)</name>
        <dbReference type="ChEBI" id="CHEBI:29105"/>
    </ligand>
</feature>
<dbReference type="STRING" id="626523.GCWU000342_00910"/>
<gene>
    <name evidence="13 16" type="primary">cysS</name>
    <name evidence="16" type="ORF">GCWU000342_00910</name>
</gene>
<dbReference type="EC" id="6.1.1.16" evidence="13"/>
<name>C4GAG1_9FIRM</name>
<organism evidence="16 17">
    <name type="scientific">Shuttleworthella satelles DSM 14600</name>
    <dbReference type="NCBI Taxonomy" id="626523"/>
    <lineage>
        <taxon>Bacteria</taxon>
        <taxon>Bacillati</taxon>
        <taxon>Bacillota</taxon>
        <taxon>Clostridia</taxon>
        <taxon>Lachnospirales</taxon>
        <taxon>Lachnospiraceae</taxon>
        <taxon>Shuttleworthella</taxon>
    </lineage>
</organism>
<evidence type="ECO:0000256" key="2">
    <source>
        <dbReference type="ARBA" id="ARBA00005594"/>
    </source>
</evidence>
<dbReference type="CDD" id="cd00672">
    <property type="entry name" value="CysRS_core"/>
    <property type="match status" value="1"/>
</dbReference>
<comment type="cofactor">
    <cofactor evidence="13">
        <name>Zn(2+)</name>
        <dbReference type="ChEBI" id="CHEBI:29105"/>
    </cofactor>
    <text evidence="13">Binds 1 zinc ion per subunit.</text>
</comment>
<evidence type="ECO:0000256" key="13">
    <source>
        <dbReference type="HAMAP-Rule" id="MF_00041"/>
    </source>
</evidence>
<dbReference type="Pfam" id="PF01406">
    <property type="entry name" value="tRNA-synt_1e"/>
    <property type="match status" value="1"/>
</dbReference>
<dbReference type="Pfam" id="PF09190">
    <property type="entry name" value="DALR_2"/>
    <property type="match status" value="1"/>
</dbReference>
<dbReference type="PANTHER" id="PTHR10890">
    <property type="entry name" value="CYSTEINYL-TRNA SYNTHETASE"/>
    <property type="match status" value="1"/>
</dbReference>
<dbReference type="GO" id="GO:0005829">
    <property type="term" value="C:cytosol"/>
    <property type="evidence" value="ECO:0007669"/>
    <property type="project" value="TreeGrafter"/>
</dbReference>
<keyword evidence="9 13" id="KW-0067">ATP-binding</keyword>
<reference evidence="16" key="1">
    <citation type="submission" date="2009-04" db="EMBL/GenBank/DDBJ databases">
        <authorList>
            <person name="Weinstock G."/>
            <person name="Sodergren E."/>
            <person name="Clifton S."/>
            <person name="Fulton L."/>
            <person name="Fulton B."/>
            <person name="Courtney L."/>
            <person name="Fronick C."/>
            <person name="Harrison M."/>
            <person name="Strong C."/>
            <person name="Farmer C."/>
            <person name="Delahaunty K."/>
            <person name="Markovic C."/>
            <person name="Hall O."/>
            <person name="Minx P."/>
            <person name="Tomlinson C."/>
            <person name="Mitreva M."/>
            <person name="Nelson J."/>
            <person name="Hou S."/>
            <person name="Wollam A."/>
            <person name="Pepin K.H."/>
            <person name="Johnson M."/>
            <person name="Bhonagiri V."/>
            <person name="Nash W.E."/>
            <person name="Warren W."/>
            <person name="Chinwalla A."/>
            <person name="Mardis E.R."/>
            <person name="Wilson R.K."/>
        </authorList>
    </citation>
    <scope>NUCLEOTIDE SEQUENCE [LARGE SCALE GENOMIC DNA]</scope>
    <source>
        <strain evidence="16">DSM 14600</strain>
    </source>
</reference>
<accession>C4GAG1</accession>
<keyword evidence="11 13" id="KW-0030">Aminoacyl-tRNA synthetase</keyword>
<keyword evidence="5 13" id="KW-0436">Ligase</keyword>
<evidence type="ECO:0000313" key="16">
    <source>
        <dbReference type="EMBL" id="EEP28104.1"/>
    </source>
</evidence>
<feature type="binding site" evidence="13">
    <location>
        <position position="235"/>
    </location>
    <ligand>
        <name>Zn(2+)</name>
        <dbReference type="ChEBI" id="CHEBI:29105"/>
    </ligand>
</feature>
<feature type="binding site" evidence="13">
    <location>
        <position position="270"/>
    </location>
    <ligand>
        <name>ATP</name>
        <dbReference type="ChEBI" id="CHEBI:30616"/>
    </ligand>
</feature>
<comment type="subcellular location">
    <subcellularLocation>
        <location evidence="1 13">Cytoplasm</location>
    </subcellularLocation>
</comment>
<dbReference type="GO" id="GO:0008270">
    <property type="term" value="F:zinc ion binding"/>
    <property type="evidence" value="ECO:0007669"/>
    <property type="project" value="UniProtKB-UniRule"/>
</dbReference>